<dbReference type="SUPFAM" id="SSF48008">
    <property type="entry name" value="GntR ligand-binding domain-like"/>
    <property type="match status" value="1"/>
</dbReference>
<evidence type="ECO:0000256" key="2">
    <source>
        <dbReference type="ARBA" id="ARBA00023125"/>
    </source>
</evidence>
<dbReference type="RefSeq" id="WP_316018043.1">
    <property type="nucleotide sequence ID" value="NZ_JAWDID010000011.1"/>
</dbReference>
<evidence type="ECO:0000259" key="5">
    <source>
        <dbReference type="PROSITE" id="PS50949"/>
    </source>
</evidence>
<dbReference type="SUPFAM" id="SSF46785">
    <property type="entry name" value="Winged helix' DNA-binding domain"/>
    <property type="match status" value="1"/>
</dbReference>
<dbReference type="Gene3D" id="1.10.10.10">
    <property type="entry name" value="Winged helix-like DNA-binding domain superfamily/Winged helix DNA-binding domain"/>
    <property type="match status" value="1"/>
</dbReference>
<feature type="domain" description="HTH gntR-type" evidence="5">
    <location>
        <begin position="27"/>
        <end position="94"/>
    </location>
</feature>
<keyword evidence="1" id="KW-0805">Transcription regulation</keyword>
<protein>
    <submittedName>
        <fullName evidence="6">GntR family transcriptional regulator</fullName>
    </submittedName>
</protein>
<dbReference type="InterPro" id="IPR036390">
    <property type="entry name" value="WH_DNA-bd_sf"/>
</dbReference>
<name>A0ABU3S763_9HYPH</name>
<dbReference type="Pfam" id="PF07729">
    <property type="entry name" value="FCD"/>
    <property type="match status" value="1"/>
</dbReference>
<dbReference type="EMBL" id="JAWDID010000011">
    <property type="protein sequence ID" value="MDU0340170.1"/>
    <property type="molecule type" value="Genomic_DNA"/>
</dbReference>
<evidence type="ECO:0000256" key="4">
    <source>
        <dbReference type="SAM" id="MobiDB-lite"/>
    </source>
</evidence>
<gene>
    <name evidence="6" type="ORF">RKE40_09775</name>
</gene>
<dbReference type="InterPro" id="IPR011711">
    <property type="entry name" value="GntR_C"/>
</dbReference>
<dbReference type="PRINTS" id="PR00035">
    <property type="entry name" value="HTHGNTR"/>
</dbReference>
<comment type="caution">
    <text evidence="6">The sequence shown here is derived from an EMBL/GenBank/DDBJ whole genome shotgun (WGS) entry which is preliminary data.</text>
</comment>
<accession>A0ABU3S763</accession>
<feature type="region of interest" description="Disordered" evidence="4">
    <location>
        <begin position="238"/>
        <end position="257"/>
    </location>
</feature>
<dbReference type="PANTHER" id="PTHR43537">
    <property type="entry name" value="TRANSCRIPTIONAL REGULATOR, GNTR FAMILY"/>
    <property type="match status" value="1"/>
</dbReference>
<dbReference type="InterPro" id="IPR000524">
    <property type="entry name" value="Tscrpt_reg_HTH_GntR"/>
</dbReference>
<dbReference type="Gene3D" id="1.20.120.530">
    <property type="entry name" value="GntR ligand-binding domain-like"/>
    <property type="match status" value="1"/>
</dbReference>
<dbReference type="PANTHER" id="PTHR43537:SF50">
    <property type="entry name" value="TRANSCRIPTIONAL REGULATORY PROTEIN"/>
    <property type="match status" value="1"/>
</dbReference>
<dbReference type="Proteomes" id="UP001254257">
    <property type="component" value="Unassembled WGS sequence"/>
</dbReference>
<dbReference type="InterPro" id="IPR008920">
    <property type="entry name" value="TF_FadR/GntR_C"/>
</dbReference>
<dbReference type="Pfam" id="PF00392">
    <property type="entry name" value="GntR"/>
    <property type="match status" value="1"/>
</dbReference>
<reference evidence="6 7" key="1">
    <citation type="submission" date="2023-09" db="EMBL/GenBank/DDBJ databases">
        <title>Whole genome shotgun sequencing (WGS) of Bosea sp. ZW T0_25, isolated from stored onions (Allium cepa).</title>
        <authorList>
            <person name="Stoll D.A."/>
            <person name="Huch M."/>
        </authorList>
    </citation>
    <scope>NUCLEOTIDE SEQUENCE [LARGE SCALE GENOMIC DNA]</scope>
    <source>
        <strain evidence="6 7">ZW T0_25</strain>
    </source>
</reference>
<keyword evidence="7" id="KW-1185">Reference proteome</keyword>
<dbReference type="SMART" id="SM00345">
    <property type="entry name" value="HTH_GNTR"/>
    <property type="match status" value="1"/>
</dbReference>
<sequence length="257" mass="28218">MTISDDTTPLAALLAQLPPPEPGKRKGHLHGNTVARLRNLIVTGVLAPGTKLNERELCDQLAISRTPVREAIKTLIQDGLLRALPNHSAVVSELDLDEVVALIEVVTVVEGLAGELAAKHISDEAVAEIGMLHYRMLLHHARDELPGYFEANKAFHRRIVELSGNSILLWVWELLALRVDRARFSSNLWPTRWRTAIEEHQQILDALTARDSARAGQALRSHVRNGLEGLVASLRAKQAAAQPEAERGKKQGGATSR</sequence>
<evidence type="ECO:0000256" key="3">
    <source>
        <dbReference type="ARBA" id="ARBA00023163"/>
    </source>
</evidence>
<dbReference type="InterPro" id="IPR036388">
    <property type="entry name" value="WH-like_DNA-bd_sf"/>
</dbReference>
<evidence type="ECO:0000313" key="7">
    <source>
        <dbReference type="Proteomes" id="UP001254257"/>
    </source>
</evidence>
<keyword evidence="3" id="KW-0804">Transcription</keyword>
<dbReference type="SMART" id="SM00895">
    <property type="entry name" value="FCD"/>
    <property type="match status" value="1"/>
</dbReference>
<dbReference type="PROSITE" id="PS50949">
    <property type="entry name" value="HTH_GNTR"/>
    <property type="match status" value="1"/>
</dbReference>
<evidence type="ECO:0000313" key="6">
    <source>
        <dbReference type="EMBL" id="MDU0340170.1"/>
    </source>
</evidence>
<dbReference type="CDD" id="cd07377">
    <property type="entry name" value="WHTH_GntR"/>
    <property type="match status" value="1"/>
</dbReference>
<proteinExistence type="predicted"/>
<organism evidence="6 7">
    <name type="scientific">Bosea rubneri</name>
    <dbReference type="NCBI Taxonomy" id="3075434"/>
    <lineage>
        <taxon>Bacteria</taxon>
        <taxon>Pseudomonadati</taxon>
        <taxon>Pseudomonadota</taxon>
        <taxon>Alphaproteobacteria</taxon>
        <taxon>Hyphomicrobiales</taxon>
        <taxon>Boseaceae</taxon>
        <taxon>Bosea</taxon>
    </lineage>
</organism>
<keyword evidence="2" id="KW-0238">DNA-binding</keyword>
<evidence type="ECO:0000256" key="1">
    <source>
        <dbReference type="ARBA" id="ARBA00023015"/>
    </source>
</evidence>